<reference evidence="2" key="1">
    <citation type="journal article" date="2017" name="Front. Plant Sci.">
        <title>Climate Clever Clovers: New Paradigm to Reduce the Environmental Footprint of Ruminants by Breeding Low Methanogenic Forages Utilizing Haplotype Variation.</title>
        <authorList>
            <person name="Kaur P."/>
            <person name="Appels R."/>
            <person name="Bayer P.E."/>
            <person name="Keeble-Gagnere G."/>
            <person name="Wang J."/>
            <person name="Hirakawa H."/>
            <person name="Shirasawa K."/>
            <person name="Vercoe P."/>
            <person name="Stefanova K."/>
            <person name="Durmic Z."/>
            <person name="Nichols P."/>
            <person name="Revell C."/>
            <person name="Isobe S.N."/>
            <person name="Edwards D."/>
            <person name="Erskine W."/>
        </authorList>
    </citation>
    <scope>NUCLEOTIDE SEQUENCE [LARGE SCALE GENOMIC DNA]</scope>
    <source>
        <strain evidence="2">cv. Daliak</strain>
    </source>
</reference>
<proteinExistence type="predicted"/>
<evidence type="ECO:0000313" key="2">
    <source>
        <dbReference type="Proteomes" id="UP000242715"/>
    </source>
</evidence>
<keyword evidence="2" id="KW-1185">Reference proteome</keyword>
<dbReference type="EMBL" id="DF973687">
    <property type="protein sequence ID" value="GAU37770.1"/>
    <property type="molecule type" value="Genomic_DNA"/>
</dbReference>
<dbReference type="Proteomes" id="UP000242715">
    <property type="component" value="Unassembled WGS sequence"/>
</dbReference>
<evidence type="ECO:0000313" key="1">
    <source>
        <dbReference type="EMBL" id="GAU37770.1"/>
    </source>
</evidence>
<sequence>MTKKGNTKDSFVTGEMFDKRKKTKRKAEDNFVVGETKKGKTEDCFVAGEVSDKNKNNFMANASWKVQVTVAQEQFLRNHKKKTKKVKIDDSFVAGEVSDKVILTNWSVGTQRAAIAFGVPL</sequence>
<gene>
    <name evidence="1" type="ORF">TSUD_102870</name>
</gene>
<dbReference type="AlphaFoldDB" id="A0A2Z6NML4"/>
<protein>
    <submittedName>
        <fullName evidence="1">Uncharacterized protein</fullName>
    </submittedName>
</protein>
<organism evidence="1 2">
    <name type="scientific">Trifolium subterraneum</name>
    <name type="common">Subterranean clover</name>
    <dbReference type="NCBI Taxonomy" id="3900"/>
    <lineage>
        <taxon>Eukaryota</taxon>
        <taxon>Viridiplantae</taxon>
        <taxon>Streptophyta</taxon>
        <taxon>Embryophyta</taxon>
        <taxon>Tracheophyta</taxon>
        <taxon>Spermatophyta</taxon>
        <taxon>Magnoliopsida</taxon>
        <taxon>eudicotyledons</taxon>
        <taxon>Gunneridae</taxon>
        <taxon>Pentapetalae</taxon>
        <taxon>rosids</taxon>
        <taxon>fabids</taxon>
        <taxon>Fabales</taxon>
        <taxon>Fabaceae</taxon>
        <taxon>Papilionoideae</taxon>
        <taxon>50 kb inversion clade</taxon>
        <taxon>NPAAA clade</taxon>
        <taxon>Hologalegina</taxon>
        <taxon>IRL clade</taxon>
        <taxon>Trifolieae</taxon>
        <taxon>Trifolium</taxon>
    </lineage>
</organism>
<accession>A0A2Z6NML4</accession>
<name>A0A2Z6NML4_TRISU</name>